<feature type="signal peptide" evidence="1">
    <location>
        <begin position="1"/>
        <end position="22"/>
    </location>
</feature>
<dbReference type="OrthoDB" id="430476at2759"/>
<proteinExistence type="predicted"/>
<accession>A0A8B7N3Z0</accession>
<protein>
    <submittedName>
        <fullName evidence="3">Uncharacterized protein LOC108666247</fullName>
    </submittedName>
</protein>
<sequence>MGMVMCSLNSALFFYFKKGVLSGIICIHVDDFCWDGEDFFRDTVINSLKDKFLIGTTSHGSFKYIGVHLERDSAGGIGLSQDDYVRSLEEVKLEEKHKRSRSDVLSEMEKRDYRALVGQLNWIATQTRPDISFDVCELSSVFDKARVDDLIRANKVVKKVQSRSVVVQYPKLRDQNQLTIECYSDASFGNLKDGGSQGGHVIFIVDSDGKRCPVTWQYKRLRRVVKSTLAAETLALLDSAEAGVYIATLLAECLNLSVGDFVVKCFVDNRSLVDAVHSTKAIEDKHLRINMAVLRDMLSKRDIQSITWVRSSLQLANVLTKIGACPKPLLSAIGGCSTSSQ</sequence>
<dbReference type="Proteomes" id="UP000694843">
    <property type="component" value="Unplaced"/>
</dbReference>
<dbReference type="KEGG" id="hazt:108666247"/>
<keyword evidence="1" id="KW-0732">Signal</keyword>
<dbReference type="PANTHER" id="PTHR11439">
    <property type="entry name" value="GAG-POL-RELATED RETROTRANSPOSON"/>
    <property type="match status" value="1"/>
</dbReference>
<keyword evidence="2" id="KW-1185">Reference proteome</keyword>
<feature type="chain" id="PRO_5034459078" evidence="1">
    <location>
        <begin position="23"/>
        <end position="341"/>
    </location>
</feature>
<dbReference type="OMA" id="LRINMAV"/>
<dbReference type="RefSeq" id="XP_018008572.1">
    <property type="nucleotide sequence ID" value="XM_018153083.1"/>
</dbReference>
<dbReference type="PANTHER" id="PTHR11439:SF483">
    <property type="entry name" value="PEPTIDE SYNTHASE GLIP-LIKE, PUTATIVE (AFU_ORTHOLOGUE AFUA_3G12920)-RELATED"/>
    <property type="match status" value="1"/>
</dbReference>
<evidence type="ECO:0000256" key="1">
    <source>
        <dbReference type="SAM" id="SignalP"/>
    </source>
</evidence>
<evidence type="ECO:0000313" key="3">
    <source>
        <dbReference type="RefSeq" id="XP_018008572.1"/>
    </source>
</evidence>
<gene>
    <name evidence="3" type="primary">LOC108666247</name>
</gene>
<dbReference type="GeneID" id="108666247"/>
<organism evidence="2 3">
    <name type="scientific">Hyalella azteca</name>
    <name type="common">Amphipod</name>
    <dbReference type="NCBI Taxonomy" id="294128"/>
    <lineage>
        <taxon>Eukaryota</taxon>
        <taxon>Metazoa</taxon>
        <taxon>Ecdysozoa</taxon>
        <taxon>Arthropoda</taxon>
        <taxon>Crustacea</taxon>
        <taxon>Multicrustacea</taxon>
        <taxon>Malacostraca</taxon>
        <taxon>Eumalacostraca</taxon>
        <taxon>Peracarida</taxon>
        <taxon>Amphipoda</taxon>
        <taxon>Senticaudata</taxon>
        <taxon>Talitrida</taxon>
        <taxon>Talitroidea</taxon>
        <taxon>Hyalellidae</taxon>
        <taxon>Hyalella</taxon>
    </lineage>
</organism>
<dbReference type="CDD" id="cd09272">
    <property type="entry name" value="RNase_HI_RT_Ty1"/>
    <property type="match status" value="1"/>
</dbReference>
<evidence type="ECO:0000313" key="2">
    <source>
        <dbReference type="Proteomes" id="UP000694843"/>
    </source>
</evidence>
<dbReference type="AlphaFoldDB" id="A0A8B7N3Z0"/>
<name>A0A8B7N3Z0_HYAAZ</name>
<reference evidence="3" key="1">
    <citation type="submission" date="2025-08" db="UniProtKB">
        <authorList>
            <consortium name="RefSeq"/>
        </authorList>
    </citation>
    <scope>IDENTIFICATION</scope>
    <source>
        <tissue evidence="3">Whole organism</tissue>
    </source>
</reference>